<organism evidence="1 2">
    <name type="scientific">Clostridium luticellarii</name>
    <dbReference type="NCBI Taxonomy" id="1691940"/>
    <lineage>
        <taxon>Bacteria</taxon>
        <taxon>Bacillati</taxon>
        <taxon>Bacillota</taxon>
        <taxon>Clostridia</taxon>
        <taxon>Eubacteriales</taxon>
        <taxon>Clostridiaceae</taxon>
        <taxon>Clostridium</taxon>
    </lineage>
</organism>
<evidence type="ECO:0000313" key="1">
    <source>
        <dbReference type="EMBL" id="PRR79989.1"/>
    </source>
</evidence>
<dbReference type="EMBL" id="PVXP01000091">
    <property type="protein sequence ID" value="PRR79989.1"/>
    <property type="molecule type" value="Genomic_DNA"/>
</dbReference>
<dbReference type="AlphaFoldDB" id="A0A2T0B7X6"/>
<gene>
    <name evidence="1" type="ORF">CLLU_33880</name>
</gene>
<protein>
    <submittedName>
        <fullName evidence="1">Uncharacterized protein</fullName>
    </submittedName>
</protein>
<dbReference type="Proteomes" id="UP000237798">
    <property type="component" value="Unassembled WGS sequence"/>
</dbReference>
<dbReference type="RefSeq" id="WP_242977719.1">
    <property type="nucleotide sequence ID" value="NZ_JALCPJ010000004.1"/>
</dbReference>
<accession>A0A2T0B7X6</accession>
<reference evidence="1 2" key="1">
    <citation type="submission" date="2018-03" db="EMBL/GenBank/DDBJ databases">
        <title>Genome sequence of Clostridium luticellarii DSM 29923.</title>
        <authorList>
            <person name="Poehlein A."/>
            <person name="Daniel R."/>
        </authorList>
    </citation>
    <scope>NUCLEOTIDE SEQUENCE [LARGE SCALE GENOMIC DNA]</scope>
    <source>
        <strain evidence="1 2">DSM 29923</strain>
    </source>
</reference>
<evidence type="ECO:0000313" key="2">
    <source>
        <dbReference type="Proteomes" id="UP000237798"/>
    </source>
</evidence>
<comment type="caution">
    <text evidence="1">The sequence shown here is derived from an EMBL/GenBank/DDBJ whole genome shotgun (WGS) entry which is preliminary data.</text>
</comment>
<sequence length="74" mass="8674">MLDKKDIEVIKQLLQPINDKLDEHTKLLNKHSVILEELKSNINTVIEGQQAQAEQTDRHFKKLGDNIKDYKYTN</sequence>
<keyword evidence="2" id="KW-1185">Reference proteome</keyword>
<name>A0A2T0B7X6_9CLOT</name>
<proteinExistence type="predicted"/>